<feature type="transmembrane region" description="Helical" evidence="1">
    <location>
        <begin position="163"/>
        <end position="186"/>
    </location>
</feature>
<evidence type="ECO:0000256" key="1">
    <source>
        <dbReference type="SAM" id="Phobius"/>
    </source>
</evidence>
<name>A0A1V8YUX5_9ENTE</name>
<keyword evidence="1" id="KW-1133">Transmembrane helix</keyword>
<dbReference type="Proteomes" id="UP000192477">
    <property type="component" value="Unassembled WGS sequence"/>
</dbReference>
<dbReference type="GO" id="GO:0022857">
    <property type="term" value="F:transmembrane transporter activity"/>
    <property type="evidence" value="ECO:0007669"/>
    <property type="project" value="InterPro"/>
</dbReference>
<feature type="transmembrane region" description="Helical" evidence="1">
    <location>
        <begin position="89"/>
        <end position="110"/>
    </location>
</feature>
<evidence type="ECO:0000313" key="3">
    <source>
        <dbReference type="Proteomes" id="UP000192477"/>
    </source>
</evidence>
<dbReference type="EMBL" id="MJEA01000001">
    <property type="protein sequence ID" value="OQO71380.1"/>
    <property type="molecule type" value="Genomic_DNA"/>
</dbReference>
<dbReference type="Pfam" id="PF12822">
    <property type="entry name" value="ECF_trnsprt"/>
    <property type="match status" value="1"/>
</dbReference>
<dbReference type="AlphaFoldDB" id="A0A1V8YUX5"/>
<evidence type="ECO:0000313" key="2">
    <source>
        <dbReference type="EMBL" id="OQO71380.1"/>
    </source>
</evidence>
<proteinExistence type="predicted"/>
<dbReference type="RefSeq" id="WP_081181438.1">
    <property type="nucleotide sequence ID" value="NZ_MJEA01000001.1"/>
</dbReference>
<keyword evidence="1" id="KW-0812">Transmembrane</keyword>
<accession>A0A1V8YUX5</accession>
<dbReference type="InterPro" id="IPR024529">
    <property type="entry name" value="ECF_trnsprt_substrate-spec"/>
</dbReference>
<dbReference type="OrthoDB" id="9813540at2"/>
<feature type="transmembrane region" description="Helical" evidence="1">
    <location>
        <begin position="60"/>
        <end position="77"/>
    </location>
</feature>
<organism evidence="2 3">
    <name type="scientific">Enterococcus villorum</name>
    <dbReference type="NCBI Taxonomy" id="112904"/>
    <lineage>
        <taxon>Bacteria</taxon>
        <taxon>Bacillati</taxon>
        <taxon>Bacillota</taxon>
        <taxon>Bacilli</taxon>
        <taxon>Lactobacillales</taxon>
        <taxon>Enterococcaceae</taxon>
        <taxon>Enterococcus</taxon>
    </lineage>
</organism>
<feature type="transmembrane region" description="Helical" evidence="1">
    <location>
        <begin position="117"/>
        <end position="143"/>
    </location>
</feature>
<reference evidence="2 3" key="1">
    <citation type="journal article" date="2017" name="BMC Microbiol.">
        <title>Comparative genomics of Enterococcus spp. isolated from bovine feces.</title>
        <authorList>
            <person name="Beukers A.G."/>
            <person name="Zaheer R."/>
            <person name="Goji N."/>
            <person name="Amoako K.K."/>
            <person name="Chaves A.V."/>
            <person name="Ward M.P."/>
            <person name="McAllister T.A."/>
        </authorList>
    </citation>
    <scope>NUCLEOTIDE SEQUENCE [LARGE SCALE GENOMIC DNA]</scope>
    <source>
        <strain evidence="2 3">F1129D 143</strain>
    </source>
</reference>
<keyword evidence="1" id="KW-0472">Membrane</keyword>
<dbReference type="Gene3D" id="1.10.1760.20">
    <property type="match status" value="1"/>
</dbReference>
<protein>
    <submittedName>
        <fullName evidence="2">ECF transporter S component</fullName>
    </submittedName>
</protein>
<comment type="caution">
    <text evidence="2">The sequence shown here is derived from an EMBL/GenBank/DDBJ whole genome shotgun (WGS) entry which is preliminary data.</text>
</comment>
<sequence>MNSKNKTFRLVLRAILLAIIIVQAMVPWLGFIPLGFISLTIIHITVIVAAVVLGPKDGMVIGLFWGIATIIRAYAMPTTPFDTLVFTNPIISVVPRVLVGLVAGIVFHFIYRRYHSVVVGSVLAGVLGSLVNTVLVLGFMGLFYTGATASAYGVDASLLFKTLAGVAAINGISEAIGAGVITPLLAKALFAATPLKPE</sequence>
<gene>
    <name evidence="2" type="ORF">BH747_00680</name>
</gene>
<dbReference type="STRING" id="112904.BH747_00680"/>
<feature type="transmembrane region" description="Helical" evidence="1">
    <location>
        <begin position="34"/>
        <end position="53"/>
    </location>
</feature>